<evidence type="ECO:0000313" key="4">
    <source>
        <dbReference type="Proteomes" id="UP001470230"/>
    </source>
</evidence>
<keyword evidence="2" id="KW-1133">Transmembrane helix</keyword>
<feature type="region of interest" description="Disordered" evidence="1">
    <location>
        <begin position="1"/>
        <end position="24"/>
    </location>
</feature>
<feature type="compositionally biased region" description="Pro residues" evidence="1">
    <location>
        <begin position="320"/>
        <end position="346"/>
    </location>
</feature>
<dbReference type="Proteomes" id="UP001470230">
    <property type="component" value="Unassembled WGS sequence"/>
</dbReference>
<name>A0ABR2K0Y6_9EUKA</name>
<feature type="compositionally biased region" description="Polar residues" evidence="1">
    <location>
        <begin position="251"/>
        <end position="263"/>
    </location>
</feature>
<accession>A0ABR2K0Y6</accession>
<reference evidence="3 4" key="1">
    <citation type="submission" date="2024-04" db="EMBL/GenBank/DDBJ databases">
        <title>Tritrichomonas musculus Genome.</title>
        <authorList>
            <person name="Alves-Ferreira E."/>
            <person name="Grigg M."/>
            <person name="Lorenzi H."/>
            <person name="Galac M."/>
        </authorList>
    </citation>
    <scope>NUCLEOTIDE SEQUENCE [LARGE SCALE GENOMIC DNA]</scope>
    <source>
        <strain evidence="3 4">EAF2021</strain>
    </source>
</reference>
<feature type="compositionally biased region" description="Low complexity" evidence="1">
    <location>
        <begin position="347"/>
        <end position="360"/>
    </location>
</feature>
<evidence type="ECO:0000256" key="1">
    <source>
        <dbReference type="SAM" id="MobiDB-lite"/>
    </source>
</evidence>
<feature type="transmembrane region" description="Helical" evidence="2">
    <location>
        <begin position="144"/>
        <end position="161"/>
    </location>
</feature>
<evidence type="ECO:0008006" key="5">
    <source>
        <dbReference type="Google" id="ProtNLM"/>
    </source>
</evidence>
<feature type="transmembrane region" description="Helical" evidence="2">
    <location>
        <begin position="167"/>
        <end position="185"/>
    </location>
</feature>
<feature type="compositionally biased region" description="Polar residues" evidence="1">
    <location>
        <begin position="232"/>
        <end position="244"/>
    </location>
</feature>
<feature type="region of interest" description="Disordered" evidence="1">
    <location>
        <begin position="192"/>
        <end position="391"/>
    </location>
</feature>
<feature type="compositionally biased region" description="Low complexity" evidence="1">
    <location>
        <begin position="1"/>
        <end position="22"/>
    </location>
</feature>
<keyword evidence="2" id="KW-0472">Membrane</keyword>
<evidence type="ECO:0000313" key="3">
    <source>
        <dbReference type="EMBL" id="KAK8884132.1"/>
    </source>
</evidence>
<keyword evidence="4" id="KW-1185">Reference proteome</keyword>
<organism evidence="3 4">
    <name type="scientific">Tritrichomonas musculus</name>
    <dbReference type="NCBI Taxonomy" id="1915356"/>
    <lineage>
        <taxon>Eukaryota</taxon>
        <taxon>Metamonada</taxon>
        <taxon>Parabasalia</taxon>
        <taxon>Tritrichomonadida</taxon>
        <taxon>Tritrichomonadidae</taxon>
        <taxon>Tritrichomonas</taxon>
    </lineage>
</organism>
<comment type="caution">
    <text evidence="3">The sequence shown here is derived from an EMBL/GenBank/DDBJ whole genome shotgun (WGS) entry which is preliminary data.</text>
</comment>
<feature type="compositionally biased region" description="Polar residues" evidence="1">
    <location>
        <begin position="287"/>
        <end position="305"/>
    </location>
</feature>
<sequence length="391" mass="42427">MTSANSNLTPTSSSSGLLPTSSQDGLEANSDPIWFARLQEVLLMHRPFDFCVLLVVIELIFGFIYFLNLGIFATIALLGLISYMLFIHYCHPNPIFEKIFFPPLKKPIDQTQPNRIRSYEEFSNFVASFHHTFQHYFGHKHLTGIKRVIFGIGSFIFALLLKRVVPFWVNFLLVHCILFLPLAILRPWPTKDVPGEEQKSEDTTTQTSSQAQVTENNQSPSTASAATSTSPGVNNITQSNQNQIPLEDLSTKANTSKASSPSTFREVIMEPTNENPLADNFEDPLGITSTPSAKKTANLNNSNALPTPPMTPNSVSSPAPSSPAPGLPPVPPSTPSSGLPPIPPSSSTPKNASNSAANPNVTTKAATSPKPKGLLKGKFSAKGKNNKDETD</sequence>
<keyword evidence="2" id="KW-0812">Transmembrane</keyword>
<dbReference type="EMBL" id="JAPFFF010000008">
    <property type="protein sequence ID" value="KAK8884132.1"/>
    <property type="molecule type" value="Genomic_DNA"/>
</dbReference>
<feature type="transmembrane region" description="Helical" evidence="2">
    <location>
        <begin position="47"/>
        <end position="65"/>
    </location>
</feature>
<evidence type="ECO:0000256" key="2">
    <source>
        <dbReference type="SAM" id="Phobius"/>
    </source>
</evidence>
<feature type="compositionally biased region" description="Basic and acidic residues" evidence="1">
    <location>
        <begin position="193"/>
        <end position="202"/>
    </location>
</feature>
<gene>
    <name evidence="3" type="ORF">M9Y10_043238</name>
</gene>
<feature type="compositionally biased region" description="Low complexity" evidence="1">
    <location>
        <begin position="203"/>
        <end position="231"/>
    </location>
</feature>
<protein>
    <recommendedName>
        <fullName evidence="5">Reticulon-like protein</fullName>
    </recommendedName>
</protein>
<proteinExistence type="predicted"/>